<dbReference type="PATRIC" id="fig|1117379.3.peg.2861"/>
<proteinExistence type="predicted"/>
<organism evidence="1 2">
    <name type="scientific">Neobacillus bataviensis LMG 21833</name>
    <dbReference type="NCBI Taxonomy" id="1117379"/>
    <lineage>
        <taxon>Bacteria</taxon>
        <taxon>Bacillati</taxon>
        <taxon>Bacillota</taxon>
        <taxon>Bacilli</taxon>
        <taxon>Bacillales</taxon>
        <taxon>Bacillaceae</taxon>
        <taxon>Neobacillus</taxon>
    </lineage>
</organism>
<dbReference type="SUPFAM" id="SSF52096">
    <property type="entry name" value="ClpP/crotonase"/>
    <property type="match status" value="1"/>
</dbReference>
<comment type="caution">
    <text evidence="1">The sequence shown here is derived from an EMBL/GenBank/DDBJ whole genome shotgun (WGS) entry which is preliminary data.</text>
</comment>
<evidence type="ECO:0000313" key="2">
    <source>
        <dbReference type="Proteomes" id="UP000006316"/>
    </source>
</evidence>
<dbReference type="Gene3D" id="3.90.226.10">
    <property type="entry name" value="2-enoyl-CoA Hydratase, Chain A, domain 1"/>
    <property type="match status" value="1"/>
</dbReference>
<dbReference type="GO" id="GO:0004300">
    <property type="term" value="F:enoyl-CoA hydratase activity"/>
    <property type="evidence" value="ECO:0007669"/>
    <property type="project" value="UniProtKB-EC"/>
</dbReference>
<dbReference type="Proteomes" id="UP000006316">
    <property type="component" value="Unassembled WGS sequence"/>
</dbReference>
<dbReference type="InterPro" id="IPR029045">
    <property type="entry name" value="ClpP/crotonase-like_dom_sf"/>
</dbReference>
<dbReference type="PANTHER" id="PTHR11941:SF54">
    <property type="entry name" value="ENOYL-COA HYDRATASE, MITOCHONDRIAL"/>
    <property type="match status" value="1"/>
</dbReference>
<dbReference type="EC" id="4.2.1.17" evidence="1"/>
<name>K6C796_9BACI</name>
<dbReference type="Pfam" id="PF00378">
    <property type="entry name" value="ECH_1"/>
    <property type="match status" value="1"/>
</dbReference>
<dbReference type="eggNOG" id="COG1024">
    <property type="taxonomic scope" value="Bacteria"/>
</dbReference>
<gene>
    <name evidence="1" type="ORF">BABA_13867</name>
</gene>
<keyword evidence="1" id="KW-0456">Lyase</keyword>
<dbReference type="EMBL" id="AJLS01000097">
    <property type="protein sequence ID" value="EKN66980.1"/>
    <property type="molecule type" value="Genomic_DNA"/>
</dbReference>
<protein>
    <submittedName>
        <fullName evidence="1">Enoyl-CoA hydratase</fullName>
        <ecNumber evidence="1">4.2.1.17</ecNumber>
    </submittedName>
</protein>
<dbReference type="STRING" id="1117379.BABA_13867"/>
<accession>K6C796</accession>
<dbReference type="PANTHER" id="PTHR11941">
    <property type="entry name" value="ENOYL-COA HYDRATASE-RELATED"/>
    <property type="match status" value="1"/>
</dbReference>
<dbReference type="InterPro" id="IPR001753">
    <property type="entry name" value="Enoyl-CoA_hydra/iso"/>
</dbReference>
<keyword evidence="2" id="KW-1185">Reference proteome</keyword>
<dbReference type="CDD" id="cd06558">
    <property type="entry name" value="crotonase-like"/>
    <property type="match status" value="1"/>
</dbReference>
<dbReference type="OrthoDB" id="370015at2"/>
<dbReference type="AlphaFoldDB" id="K6C796"/>
<dbReference type="RefSeq" id="WP_007085772.1">
    <property type="nucleotide sequence ID" value="NZ_AJLS01000097.1"/>
</dbReference>
<reference evidence="1 2" key="1">
    <citation type="journal article" date="2012" name="Front. Microbiol.">
        <title>Redundancy and modularity in membrane-associated dissimilatory nitrate reduction in Bacillus.</title>
        <authorList>
            <person name="Heylen K."/>
            <person name="Keltjens J."/>
        </authorList>
    </citation>
    <scope>NUCLEOTIDE SEQUENCE [LARGE SCALE GENOMIC DNA]</scope>
    <source>
        <strain evidence="2">LMG 21833T</strain>
    </source>
</reference>
<evidence type="ECO:0000313" key="1">
    <source>
        <dbReference type="EMBL" id="EKN66980.1"/>
    </source>
</evidence>
<dbReference type="GO" id="GO:0006635">
    <property type="term" value="P:fatty acid beta-oxidation"/>
    <property type="evidence" value="ECO:0007669"/>
    <property type="project" value="TreeGrafter"/>
</dbReference>
<sequence>MGAKNILTETVGDVEWIIFNRPEKLNSMTREDLLFISKHLNYISTNKNIRAVIFTGSGDKAFSAGMDFNEFNQLTPQDAYLLISDLKNVCQLIRKIPQPVIMGINGYCIGGAMEMCMAADIKVAAKNAVFSMPEINLGIPSVLDSVLLQQHVGLSLAKEMLLTGEPVNVEKINQFGFLNAVVEKSKLKEKVKEYADTFINKPYETIKQQKELFETWQNSSLDYAINDSMNQFALAFTTEIPQQRLEGFISKRK</sequence>